<name>A0A0C2GCV8_9BILA</name>
<organism evidence="2 3">
    <name type="scientific">Ancylostoma duodenale</name>
    <dbReference type="NCBI Taxonomy" id="51022"/>
    <lineage>
        <taxon>Eukaryota</taxon>
        <taxon>Metazoa</taxon>
        <taxon>Ecdysozoa</taxon>
        <taxon>Nematoda</taxon>
        <taxon>Chromadorea</taxon>
        <taxon>Rhabditida</taxon>
        <taxon>Rhabditina</taxon>
        <taxon>Rhabditomorpha</taxon>
        <taxon>Strongyloidea</taxon>
        <taxon>Ancylostomatidae</taxon>
        <taxon>Ancylostomatinae</taxon>
        <taxon>Ancylostoma</taxon>
    </lineage>
</organism>
<evidence type="ECO:0000313" key="2">
    <source>
        <dbReference type="EMBL" id="KIH54881.1"/>
    </source>
</evidence>
<gene>
    <name evidence="2" type="ORF">ANCDUO_14970</name>
</gene>
<dbReference type="OrthoDB" id="5869235at2759"/>
<dbReference type="AlphaFoldDB" id="A0A0C2GCV8"/>
<dbReference type="EMBL" id="KN738292">
    <property type="protein sequence ID" value="KIH54881.1"/>
    <property type="molecule type" value="Genomic_DNA"/>
</dbReference>
<feature type="region of interest" description="Disordered" evidence="1">
    <location>
        <begin position="41"/>
        <end position="83"/>
    </location>
</feature>
<protein>
    <submittedName>
        <fullName evidence="2">Uncharacterized protein</fullName>
    </submittedName>
</protein>
<reference evidence="2 3" key="1">
    <citation type="submission" date="2013-12" db="EMBL/GenBank/DDBJ databases">
        <title>Draft genome of the parsitic nematode Ancylostoma duodenale.</title>
        <authorList>
            <person name="Mitreva M."/>
        </authorList>
    </citation>
    <scope>NUCLEOTIDE SEQUENCE [LARGE SCALE GENOMIC DNA]</scope>
    <source>
        <strain evidence="2 3">Zhejiang</strain>
    </source>
</reference>
<proteinExistence type="predicted"/>
<evidence type="ECO:0000313" key="3">
    <source>
        <dbReference type="Proteomes" id="UP000054047"/>
    </source>
</evidence>
<keyword evidence="3" id="KW-1185">Reference proteome</keyword>
<feature type="compositionally biased region" description="Polar residues" evidence="1">
    <location>
        <begin position="63"/>
        <end position="73"/>
    </location>
</feature>
<accession>A0A0C2GCV8</accession>
<evidence type="ECO:0000256" key="1">
    <source>
        <dbReference type="SAM" id="MobiDB-lite"/>
    </source>
</evidence>
<dbReference type="Proteomes" id="UP000054047">
    <property type="component" value="Unassembled WGS sequence"/>
</dbReference>
<sequence>MTIQLVIVKLRDTGQTLNMEIRGGRRPESVMQLARKFGEISAAQQNDVHRSRNSLMDGKENARTTTIGQSRSGPCTPVKSGKT</sequence>